<evidence type="ECO:0000313" key="1">
    <source>
        <dbReference type="EMBL" id="OSQ48747.1"/>
    </source>
</evidence>
<sequence length="60" mass="6811">MRINQQDGHAITDPIHIVAKHDKMRVLTRDIPPAKPRKTLSTELRARSMQSDVAALTSRH</sequence>
<accession>A0A1Y2LEX8</accession>
<dbReference type="STRING" id="1293890.TALK_07360"/>
<reference evidence="1 2" key="1">
    <citation type="submission" date="2014-03" db="EMBL/GenBank/DDBJ databases">
        <title>The draft genome sequence of Thalassospira alkalitolerans JCM 18968.</title>
        <authorList>
            <person name="Lai Q."/>
            <person name="Shao Z."/>
        </authorList>
    </citation>
    <scope>NUCLEOTIDE SEQUENCE [LARGE SCALE GENOMIC DNA]</scope>
    <source>
        <strain evidence="1 2">JCM 18968</strain>
    </source>
</reference>
<dbReference type="Proteomes" id="UP000193396">
    <property type="component" value="Unassembled WGS sequence"/>
</dbReference>
<evidence type="ECO:0000313" key="2">
    <source>
        <dbReference type="Proteomes" id="UP000193396"/>
    </source>
</evidence>
<dbReference type="EMBL" id="JFKB01000004">
    <property type="protein sequence ID" value="OSQ48747.1"/>
    <property type="molecule type" value="Genomic_DNA"/>
</dbReference>
<keyword evidence="2" id="KW-1185">Reference proteome</keyword>
<gene>
    <name evidence="1" type="ORF">TALK_07360</name>
</gene>
<comment type="caution">
    <text evidence="1">The sequence shown here is derived from an EMBL/GenBank/DDBJ whole genome shotgun (WGS) entry which is preliminary data.</text>
</comment>
<protein>
    <submittedName>
        <fullName evidence="1">Uncharacterized protein</fullName>
    </submittedName>
</protein>
<proteinExistence type="predicted"/>
<name>A0A1Y2LEX8_9PROT</name>
<dbReference type="AlphaFoldDB" id="A0A1Y2LEX8"/>
<organism evidence="1 2">
    <name type="scientific">Thalassospira alkalitolerans</name>
    <dbReference type="NCBI Taxonomy" id="1293890"/>
    <lineage>
        <taxon>Bacteria</taxon>
        <taxon>Pseudomonadati</taxon>
        <taxon>Pseudomonadota</taxon>
        <taxon>Alphaproteobacteria</taxon>
        <taxon>Rhodospirillales</taxon>
        <taxon>Thalassospiraceae</taxon>
        <taxon>Thalassospira</taxon>
    </lineage>
</organism>